<keyword evidence="3 5" id="KW-1133">Transmembrane helix</keyword>
<dbReference type="EnsemblMetazoa" id="tetur02g05920.1">
    <property type="protein sequence ID" value="tetur02g05920.1"/>
    <property type="gene ID" value="tetur02g05920"/>
</dbReference>
<accession>T1JVV3</accession>
<keyword evidence="2 5" id="KW-0812">Transmembrane</keyword>
<dbReference type="GO" id="GO:0005789">
    <property type="term" value="C:endoplasmic reticulum membrane"/>
    <property type="evidence" value="ECO:0007669"/>
    <property type="project" value="TreeGrafter"/>
</dbReference>
<dbReference type="eggNOG" id="KOG1032">
    <property type="taxonomic scope" value="Eukaryota"/>
</dbReference>
<dbReference type="Pfam" id="PF16016">
    <property type="entry name" value="VASt"/>
    <property type="match status" value="1"/>
</dbReference>
<dbReference type="GO" id="GO:0005886">
    <property type="term" value="C:plasma membrane"/>
    <property type="evidence" value="ECO:0007669"/>
    <property type="project" value="TreeGrafter"/>
</dbReference>
<keyword evidence="8" id="KW-1185">Reference proteome</keyword>
<dbReference type="InterPro" id="IPR004182">
    <property type="entry name" value="GRAM"/>
</dbReference>
<dbReference type="Proteomes" id="UP000015104">
    <property type="component" value="Unassembled WGS sequence"/>
</dbReference>
<dbReference type="GO" id="GO:0032934">
    <property type="term" value="F:sterol binding"/>
    <property type="evidence" value="ECO:0007669"/>
    <property type="project" value="TreeGrafter"/>
</dbReference>
<evidence type="ECO:0000256" key="2">
    <source>
        <dbReference type="ARBA" id="ARBA00022692"/>
    </source>
</evidence>
<feature type="domain" description="VASt" evidence="6">
    <location>
        <begin position="331"/>
        <end position="509"/>
    </location>
</feature>
<dbReference type="AlphaFoldDB" id="T1JVV3"/>
<dbReference type="PANTHER" id="PTHR23319:SF13">
    <property type="entry name" value="GRAM DOMAIN-CONTAINING PROTEIN"/>
    <property type="match status" value="1"/>
</dbReference>
<dbReference type="SMART" id="SM00568">
    <property type="entry name" value="GRAM"/>
    <property type="match status" value="1"/>
</dbReference>
<dbReference type="PROSITE" id="PS51778">
    <property type="entry name" value="VAST"/>
    <property type="match status" value="1"/>
</dbReference>
<dbReference type="Pfam" id="PF02893">
    <property type="entry name" value="GRAM"/>
    <property type="match status" value="1"/>
</dbReference>
<dbReference type="CDD" id="cd13220">
    <property type="entry name" value="PH-GRAM_GRAMDC"/>
    <property type="match status" value="1"/>
</dbReference>
<dbReference type="GO" id="GO:0032366">
    <property type="term" value="P:intracellular sterol transport"/>
    <property type="evidence" value="ECO:0007669"/>
    <property type="project" value="TreeGrafter"/>
</dbReference>
<dbReference type="HOGENOM" id="CLU_431709_0_0_1"/>
<reference evidence="7" key="2">
    <citation type="submission" date="2015-06" db="UniProtKB">
        <authorList>
            <consortium name="EnsemblMetazoa"/>
        </authorList>
    </citation>
    <scope>IDENTIFICATION</scope>
</reference>
<dbReference type="GO" id="GO:0120015">
    <property type="term" value="F:sterol transfer activity"/>
    <property type="evidence" value="ECO:0007669"/>
    <property type="project" value="TreeGrafter"/>
</dbReference>
<evidence type="ECO:0000256" key="3">
    <source>
        <dbReference type="ARBA" id="ARBA00022989"/>
    </source>
</evidence>
<comment type="subcellular location">
    <subcellularLocation>
        <location evidence="1">Membrane</location>
        <topology evidence="1">Single-pass membrane protein</topology>
    </subcellularLocation>
</comment>
<dbReference type="InterPro" id="IPR051482">
    <property type="entry name" value="Cholesterol_transport"/>
</dbReference>
<sequence>MFCKTTLNWKTLLSNILLVFINFLPYKPVLLIHSIAILSRKPRLIQERTSEAYRVTYQKTPHYYNDEVTSLTTEASTYSGSSDYQVIDEMIKPPTQCELVSRGIQTIDKRGANYENKIKTKSSTTKNYETLFGAEIGPNAGLIADFSGAILRDMIISGRLYISSSHLCFYGSLLKWETKIVIPLKEISSIVKAKTIKVIPNAIQVVTRTGDKYLFTSLVSRQKVYSTLVSAWTANLSRRLTNCDTNNNKTSVDPSIRKCYSNLESGSKRINDNSKEMKCSTKSNRKYFSTGDLADINDTRKPCSKVEEIIADESPKFCKPLRDPSSCPYQESKCLADVVLPINLDRLFDMLFTNSHFASTFAESLKHEINITREWCTPSESDLKESDKPIIGVRQFSRQMVLDYTFAKNMSSEETMYLEHLDSSNYYGIRLVSESAGVPLCSLFYVVNYFCLHRTANPAETHFHFHYKLVFKSRAWGFKSLIEDGSRKGCQDYCDAWIKMMKKWSTDYPESVSKIGLSSQLKMFCQDDSFIDSNQNLNSQPLIHATQPVAQLSLQTNAAQQSNVSSTASNQCDSNSLSSLSSAMPEKSTYKASSSVSCSNCKSCDDSHVNDMKHLNPYQIMPIHLWDAMDDVQI</sequence>
<dbReference type="GO" id="GO:0140268">
    <property type="term" value="C:endoplasmic reticulum-plasma membrane contact site"/>
    <property type="evidence" value="ECO:0007669"/>
    <property type="project" value="TreeGrafter"/>
</dbReference>
<dbReference type="PANTHER" id="PTHR23319">
    <property type="entry name" value="GRAM DOMAIN CONTAINING 1B, ISOFORM E"/>
    <property type="match status" value="1"/>
</dbReference>
<organism evidence="7 8">
    <name type="scientific">Tetranychus urticae</name>
    <name type="common">Two-spotted spider mite</name>
    <dbReference type="NCBI Taxonomy" id="32264"/>
    <lineage>
        <taxon>Eukaryota</taxon>
        <taxon>Metazoa</taxon>
        <taxon>Ecdysozoa</taxon>
        <taxon>Arthropoda</taxon>
        <taxon>Chelicerata</taxon>
        <taxon>Arachnida</taxon>
        <taxon>Acari</taxon>
        <taxon>Acariformes</taxon>
        <taxon>Trombidiformes</taxon>
        <taxon>Prostigmata</taxon>
        <taxon>Eleutherengona</taxon>
        <taxon>Raphignathae</taxon>
        <taxon>Tetranychoidea</taxon>
        <taxon>Tetranychidae</taxon>
        <taxon>Tetranychus</taxon>
    </lineage>
</organism>
<keyword evidence="4 5" id="KW-0472">Membrane</keyword>
<evidence type="ECO:0000259" key="6">
    <source>
        <dbReference type="PROSITE" id="PS51778"/>
    </source>
</evidence>
<name>T1JVV3_TETUR</name>
<dbReference type="InterPro" id="IPR031968">
    <property type="entry name" value="VASt"/>
</dbReference>
<dbReference type="EMBL" id="CAEY01000797">
    <property type="status" value="NOT_ANNOTATED_CDS"/>
    <property type="molecule type" value="Genomic_DNA"/>
</dbReference>
<proteinExistence type="predicted"/>
<evidence type="ECO:0000313" key="8">
    <source>
        <dbReference type="Proteomes" id="UP000015104"/>
    </source>
</evidence>
<evidence type="ECO:0000256" key="5">
    <source>
        <dbReference type="SAM" id="Phobius"/>
    </source>
</evidence>
<evidence type="ECO:0000256" key="4">
    <source>
        <dbReference type="ARBA" id="ARBA00023136"/>
    </source>
</evidence>
<reference evidence="8" key="1">
    <citation type="submission" date="2011-08" db="EMBL/GenBank/DDBJ databases">
        <authorList>
            <person name="Rombauts S."/>
        </authorList>
    </citation>
    <scope>NUCLEOTIDE SEQUENCE</scope>
    <source>
        <strain evidence="8">London</strain>
    </source>
</reference>
<evidence type="ECO:0000256" key="1">
    <source>
        <dbReference type="ARBA" id="ARBA00004167"/>
    </source>
</evidence>
<dbReference type="Gene3D" id="2.30.29.30">
    <property type="entry name" value="Pleckstrin-homology domain (PH domain)/Phosphotyrosine-binding domain (PTB)"/>
    <property type="match status" value="1"/>
</dbReference>
<feature type="transmembrane region" description="Helical" evidence="5">
    <location>
        <begin position="12"/>
        <end position="38"/>
    </location>
</feature>
<evidence type="ECO:0000313" key="7">
    <source>
        <dbReference type="EnsemblMetazoa" id="tetur02g05920.1"/>
    </source>
</evidence>
<dbReference type="InterPro" id="IPR011993">
    <property type="entry name" value="PH-like_dom_sf"/>
</dbReference>
<protein>
    <recommendedName>
        <fullName evidence="6">VASt domain-containing protein</fullName>
    </recommendedName>
</protein>